<dbReference type="EMBL" id="BHZD01000001">
    <property type="protein sequence ID" value="GCD46994.1"/>
    <property type="molecule type" value="Genomic_DNA"/>
</dbReference>
<dbReference type="Gene3D" id="3.40.640.10">
    <property type="entry name" value="Type I PLP-dependent aspartate aminotransferase-like (Major domain)"/>
    <property type="match status" value="1"/>
</dbReference>
<dbReference type="Proteomes" id="UP000286746">
    <property type="component" value="Unassembled WGS sequence"/>
</dbReference>
<name>A0A401WCC1_STREY</name>
<dbReference type="RefSeq" id="WP_170251937.1">
    <property type="nucleotide sequence ID" value="NZ_BHZD01000001.1"/>
</dbReference>
<sequence length="421" mass="43928">MYPPKDFDIGWPDLAYGMAACGRDGDAERWAATVERRFGDGGTGGSARTADEAANRCSATRCLATLSVRSALDLTLRAAALPRGSEVLMSAVTIPDMWRIVTEHGLVPVPVDLDASTLLPTAGQWEAAATPRTKAVVVAHLLGTQAPLGPLAGLAARRGWLLIEDCAQAYSGPGFRGDPGADVSLFSFGPIKTATALGGALAVVRDPALLTAMRALHREWPVQGQDAQARRVAKYALLSLLTTRPVYTGVVAAAGALGRDRTSGLQDTVGAFAGTDLMPAIRHRPGAALLALLDRRLRTTDAARAVERRAATARRLVARLPDPSLVYGAGAPVHTYWLCAVPTPDPTATTARLRSAGFDAARPTSLGAVPAPPGRQQGARTAAHLVRQAVCLPLRPGMPERALDRLAAALVPEGGETAPGP</sequence>
<dbReference type="Pfam" id="PF01041">
    <property type="entry name" value="DegT_DnrJ_EryC1"/>
    <property type="match status" value="1"/>
</dbReference>
<dbReference type="PANTHER" id="PTHR30244:SF34">
    <property type="entry name" value="DTDP-4-AMINO-4,6-DIDEOXYGALACTOSE TRANSAMINASE"/>
    <property type="match status" value="1"/>
</dbReference>
<evidence type="ECO:0000256" key="3">
    <source>
        <dbReference type="ARBA" id="ARBA00022679"/>
    </source>
</evidence>
<evidence type="ECO:0000256" key="5">
    <source>
        <dbReference type="ARBA" id="ARBA00038398"/>
    </source>
</evidence>
<accession>A0A401WCC1</accession>
<gene>
    <name evidence="7" type="ORF">GKJPGBOP_06749</name>
</gene>
<dbReference type="GO" id="GO:0000271">
    <property type="term" value="P:polysaccharide biosynthetic process"/>
    <property type="evidence" value="ECO:0007669"/>
    <property type="project" value="TreeGrafter"/>
</dbReference>
<keyword evidence="8" id="KW-1185">Reference proteome</keyword>
<dbReference type="GO" id="GO:0030170">
    <property type="term" value="F:pyridoxal phosphate binding"/>
    <property type="evidence" value="ECO:0007669"/>
    <property type="project" value="TreeGrafter"/>
</dbReference>
<organism evidence="7 8">
    <name type="scientific">Streptomyces paromomycinus</name>
    <name type="common">Streptomyces rimosus subsp. paromomycinus</name>
    <dbReference type="NCBI Taxonomy" id="92743"/>
    <lineage>
        <taxon>Bacteria</taxon>
        <taxon>Bacillati</taxon>
        <taxon>Actinomycetota</taxon>
        <taxon>Actinomycetes</taxon>
        <taxon>Kitasatosporales</taxon>
        <taxon>Streptomycetaceae</taxon>
        <taxon>Streptomyces</taxon>
    </lineage>
</organism>
<evidence type="ECO:0000313" key="8">
    <source>
        <dbReference type="Proteomes" id="UP000286746"/>
    </source>
</evidence>
<dbReference type="InterPro" id="IPR015424">
    <property type="entry name" value="PyrdxlP-dep_Trfase"/>
</dbReference>
<dbReference type="GO" id="GO:0008483">
    <property type="term" value="F:transaminase activity"/>
    <property type="evidence" value="ECO:0007669"/>
    <property type="project" value="UniProtKB-KW"/>
</dbReference>
<evidence type="ECO:0000256" key="2">
    <source>
        <dbReference type="ARBA" id="ARBA00022576"/>
    </source>
</evidence>
<dbReference type="SUPFAM" id="SSF53383">
    <property type="entry name" value="PLP-dependent transferases"/>
    <property type="match status" value="1"/>
</dbReference>
<dbReference type="PANTHER" id="PTHR30244">
    <property type="entry name" value="TRANSAMINASE"/>
    <property type="match status" value="1"/>
</dbReference>
<dbReference type="AlphaFoldDB" id="A0A401WCC1"/>
<comment type="cofactor">
    <cofactor evidence="1">
        <name>pyridoxal 5'-phosphate</name>
        <dbReference type="ChEBI" id="CHEBI:597326"/>
    </cofactor>
</comment>
<dbReference type="InterPro" id="IPR015421">
    <property type="entry name" value="PyrdxlP-dep_Trfase_major"/>
</dbReference>
<comment type="caution">
    <text evidence="7">The sequence shown here is derived from an EMBL/GenBank/DDBJ whole genome shotgun (WGS) entry which is preliminary data.</text>
</comment>
<evidence type="ECO:0000256" key="4">
    <source>
        <dbReference type="ARBA" id="ARBA00022898"/>
    </source>
</evidence>
<keyword evidence="4 6" id="KW-0663">Pyridoxal phosphate</keyword>
<keyword evidence="2" id="KW-0032">Aminotransferase</keyword>
<evidence type="ECO:0000256" key="1">
    <source>
        <dbReference type="ARBA" id="ARBA00001933"/>
    </source>
</evidence>
<protein>
    <submittedName>
        <fullName evidence="7">Lipopolysaccharide biosynthesis protein RfbH</fullName>
    </submittedName>
</protein>
<proteinExistence type="inferred from homology"/>
<reference evidence="7 8" key="1">
    <citation type="submission" date="2018-11" db="EMBL/GenBank/DDBJ databases">
        <title>Whole genome sequence of Streptomyces paromomycinus NBRC 15454(T).</title>
        <authorList>
            <person name="Komaki H."/>
            <person name="Tamura T."/>
        </authorList>
    </citation>
    <scope>NUCLEOTIDE SEQUENCE [LARGE SCALE GENOMIC DNA]</scope>
    <source>
        <strain evidence="7 8">NBRC 15454</strain>
    </source>
</reference>
<evidence type="ECO:0000313" key="7">
    <source>
        <dbReference type="EMBL" id="GCD46994.1"/>
    </source>
</evidence>
<dbReference type="InterPro" id="IPR000653">
    <property type="entry name" value="DegT/StrS_aminotransferase"/>
</dbReference>
<evidence type="ECO:0000256" key="6">
    <source>
        <dbReference type="RuleBase" id="RU004508"/>
    </source>
</evidence>
<keyword evidence="3" id="KW-0808">Transferase</keyword>
<comment type="similarity">
    <text evidence="5">Belongs to the DegT/DnrJ/EryC1 family. L-glutamine:2-deoxy-scyllo-inosose/scyllo-inosose aminotransferase subfamily.</text>
</comment>